<feature type="domain" description="Glycosyltransferase subfamily 4-like N-terminal" evidence="2">
    <location>
        <begin position="21"/>
        <end position="184"/>
    </location>
</feature>
<dbReference type="EMBL" id="JARJLM010000683">
    <property type="protein sequence ID" value="MDF3839482.1"/>
    <property type="molecule type" value="Genomic_DNA"/>
</dbReference>
<dbReference type="PANTHER" id="PTHR45947:SF3">
    <property type="entry name" value="SULFOQUINOVOSYL TRANSFERASE SQD2"/>
    <property type="match status" value="1"/>
</dbReference>
<reference evidence="3 4" key="1">
    <citation type="submission" date="2023-03" db="EMBL/GenBank/DDBJ databases">
        <title>Draft assemblies of triclosan tolerant bacteria isolated from returned activated sludge.</title>
        <authorList>
            <person name="Van Hamelsveld S."/>
        </authorList>
    </citation>
    <scope>NUCLEOTIDE SEQUENCE [LARGE SCALE GENOMIC DNA]</scope>
    <source>
        <strain evidence="3 4">GW210010_S58</strain>
    </source>
</reference>
<dbReference type="PANTHER" id="PTHR45947">
    <property type="entry name" value="SULFOQUINOVOSYL TRANSFERASE SQD2"/>
    <property type="match status" value="1"/>
</dbReference>
<gene>
    <name evidence="3" type="ORF">P3W85_42085</name>
</gene>
<dbReference type="Gene3D" id="3.40.50.2000">
    <property type="entry name" value="Glycogen Phosphorylase B"/>
    <property type="match status" value="2"/>
</dbReference>
<dbReference type="InterPro" id="IPR050194">
    <property type="entry name" value="Glycosyltransferase_grp1"/>
</dbReference>
<dbReference type="SUPFAM" id="SSF53756">
    <property type="entry name" value="UDP-Glycosyltransferase/glycogen phosphorylase"/>
    <property type="match status" value="1"/>
</dbReference>
<proteinExistence type="predicted"/>
<feature type="domain" description="Glycosyl transferase family 1" evidence="1">
    <location>
        <begin position="190"/>
        <end position="346"/>
    </location>
</feature>
<comment type="caution">
    <text evidence="3">The sequence shown here is derived from an EMBL/GenBank/DDBJ whole genome shotgun (WGS) entry which is preliminary data.</text>
</comment>
<protein>
    <submittedName>
        <fullName evidence="3">Glycosyltransferase family 4 protein</fullName>
    </submittedName>
</protein>
<dbReference type="RefSeq" id="WP_276269174.1">
    <property type="nucleotide sequence ID" value="NZ_JARJLM010000683.1"/>
</dbReference>
<dbReference type="Proteomes" id="UP001216674">
    <property type="component" value="Unassembled WGS sequence"/>
</dbReference>
<dbReference type="InterPro" id="IPR028098">
    <property type="entry name" value="Glyco_trans_4-like_N"/>
</dbReference>
<name>A0ABT6B3L9_9BURK</name>
<accession>A0ABT6B3L9</accession>
<dbReference type="Pfam" id="PF13439">
    <property type="entry name" value="Glyco_transf_4"/>
    <property type="match status" value="1"/>
</dbReference>
<keyword evidence="4" id="KW-1185">Reference proteome</keyword>
<evidence type="ECO:0000313" key="3">
    <source>
        <dbReference type="EMBL" id="MDF3839482.1"/>
    </source>
</evidence>
<evidence type="ECO:0000259" key="1">
    <source>
        <dbReference type="Pfam" id="PF00534"/>
    </source>
</evidence>
<organism evidence="3 4">
    <name type="scientific">Cupriavidus basilensis</name>
    <dbReference type="NCBI Taxonomy" id="68895"/>
    <lineage>
        <taxon>Bacteria</taxon>
        <taxon>Pseudomonadati</taxon>
        <taxon>Pseudomonadota</taxon>
        <taxon>Betaproteobacteria</taxon>
        <taxon>Burkholderiales</taxon>
        <taxon>Burkholderiaceae</taxon>
        <taxon>Cupriavidus</taxon>
    </lineage>
</organism>
<dbReference type="InterPro" id="IPR001296">
    <property type="entry name" value="Glyco_trans_1"/>
</dbReference>
<dbReference type="CDD" id="cd03801">
    <property type="entry name" value="GT4_PimA-like"/>
    <property type="match status" value="1"/>
</dbReference>
<evidence type="ECO:0000313" key="4">
    <source>
        <dbReference type="Proteomes" id="UP001216674"/>
    </source>
</evidence>
<evidence type="ECO:0000259" key="2">
    <source>
        <dbReference type="Pfam" id="PF13439"/>
    </source>
</evidence>
<dbReference type="Pfam" id="PF00534">
    <property type="entry name" value="Glycos_transf_1"/>
    <property type="match status" value="1"/>
</dbReference>
<sequence>MTASLLRVFEIGMHWFPERAGGLDRVFHTLTGALPGAGVNVRGMVAGSGAAASDTGGAIASFSRPGATMPLRLVRARNTMREMLAREKPDLIASHFALYTLPGLDLIRGYPTVMHFHGPWADENHAEGVMRAASHIQYRMEQIVYSRCHLHIVLSNAFARVLETRYRVDPSRIRIVPGCVDYARFGSEMDRRTARQALGLPTDRPLVMSIRRLVRRMGLEDLIDACVLLRKRIPDVMLLIVGRGPLEAELRRRVDELGLGDHVRLLGSLPDAHLPLAYRAADLSVVPSLELEGFGLTTLESLAAGTPVLVTPVGGLPEAVGGLSTELVLSSCGPKALAQGIADALTGVIAVPTELACRVYARTGFDIPVIAGMVAAVYREALGMF</sequence>